<feature type="compositionally biased region" description="Basic residues" evidence="9">
    <location>
        <begin position="745"/>
        <end position="761"/>
    </location>
</feature>
<reference evidence="11 12" key="1">
    <citation type="submission" date="2018-11" db="EMBL/GenBank/DDBJ databases">
        <title>Species Designations Belie Phenotypic and Genotypic Heterogeneity in Oral Streptococci.</title>
        <authorList>
            <person name="Velsko I."/>
        </authorList>
    </citation>
    <scope>NUCLEOTIDE SEQUENCE [LARGE SCALE GENOMIC DNA]</scope>
    <source>
        <strain evidence="11 12">BCC11</strain>
    </source>
</reference>
<dbReference type="GO" id="GO:0008859">
    <property type="term" value="F:exoribonuclease II activity"/>
    <property type="evidence" value="ECO:0007669"/>
    <property type="project" value="UniProtKB-UniRule"/>
</dbReference>
<keyword evidence="4 8" id="KW-0540">Nuclease</keyword>
<dbReference type="Proteomes" id="UP000269984">
    <property type="component" value="Unassembled WGS sequence"/>
</dbReference>
<dbReference type="InterPro" id="IPR022966">
    <property type="entry name" value="RNase_II/R_CS"/>
</dbReference>
<dbReference type="PANTHER" id="PTHR23355">
    <property type="entry name" value="RIBONUCLEASE"/>
    <property type="match status" value="1"/>
</dbReference>
<dbReference type="GO" id="GO:0003723">
    <property type="term" value="F:RNA binding"/>
    <property type="evidence" value="ECO:0007669"/>
    <property type="project" value="UniProtKB-UniRule"/>
</dbReference>
<dbReference type="PROSITE" id="PS01175">
    <property type="entry name" value="RIBONUCLEASE_II"/>
    <property type="match status" value="1"/>
</dbReference>
<dbReference type="InterPro" id="IPR012340">
    <property type="entry name" value="NA-bd_OB-fold"/>
</dbReference>
<evidence type="ECO:0000259" key="10">
    <source>
        <dbReference type="PROSITE" id="PS50126"/>
    </source>
</evidence>
<feature type="compositionally biased region" description="Basic and acidic residues" evidence="9">
    <location>
        <begin position="715"/>
        <end position="744"/>
    </location>
</feature>
<evidence type="ECO:0000256" key="4">
    <source>
        <dbReference type="ARBA" id="ARBA00022722"/>
    </source>
</evidence>
<dbReference type="InterPro" id="IPR001900">
    <property type="entry name" value="RNase_II/R"/>
</dbReference>
<protein>
    <recommendedName>
        <fullName evidence="8">Ribonuclease R</fullName>
        <shortName evidence="8">RNase R</shortName>
        <ecNumber evidence="8">3.1.13.1</ecNumber>
    </recommendedName>
</protein>
<keyword evidence="7 8" id="KW-0694">RNA-binding</keyword>
<dbReference type="InterPro" id="IPR050180">
    <property type="entry name" value="RNR_Ribonuclease"/>
</dbReference>
<dbReference type="InterPro" id="IPR040476">
    <property type="entry name" value="CSD2"/>
</dbReference>
<dbReference type="InterPro" id="IPR011805">
    <property type="entry name" value="RNase_R"/>
</dbReference>
<dbReference type="Gene3D" id="2.40.50.140">
    <property type="entry name" value="Nucleic acid-binding proteins"/>
    <property type="match status" value="2"/>
</dbReference>
<evidence type="ECO:0000256" key="9">
    <source>
        <dbReference type="SAM" id="MobiDB-lite"/>
    </source>
</evidence>
<dbReference type="EMBL" id="RJNP01000001">
    <property type="protein sequence ID" value="RSI73633.1"/>
    <property type="molecule type" value="Genomic_DNA"/>
</dbReference>
<dbReference type="NCBIfam" id="TIGR00358">
    <property type="entry name" value="3_prime_RNase"/>
    <property type="match status" value="1"/>
</dbReference>
<comment type="subcellular location">
    <subcellularLocation>
        <location evidence="2 8">Cytoplasm</location>
    </subcellularLocation>
</comment>
<feature type="domain" description="S1 motif" evidence="10">
    <location>
        <begin position="625"/>
        <end position="704"/>
    </location>
</feature>
<comment type="function">
    <text evidence="8">3'-5' exoribonuclease that releases 5'-nucleoside monophosphates and is involved in maturation of structured RNAs.</text>
</comment>
<dbReference type="HAMAP" id="MF_01895">
    <property type="entry name" value="RNase_R"/>
    <property type="match status" value="1"/>
</dbReference>
<evidence type="ECO:0000256" key="8">
    <source>
        <dbReference type="HAMAP-Rule" id="MF_01895"/>
    </source>
</evidence>
<comment type="catalytic activity">
    <reaction evidence="1 8">
        <text>Exonucleolytic cleavage in the 3'- to 5'-direction to yield nucleoside 5'-phosphates.</text>
        <dbReference type="EC" id="3.1.13.1"/>
    </reaction>
</comment>
<feature type="compositionally biased region" description="Basic residues" evidence="9">
    <location>
        <begin position="769"/>
        <end position="784"/>
    </location>
</feature>
<comment type="similarity">
    <text evidence="8">Belongs to the RNR ribonuclease family. RNase R subfamily.</text>
</comment>
<name>A0A428C6N5_STROR</name>
<evidence type="ECO:0000256" key="1">
    <source>
        <dbReference type="ARBA" id="ARBA00001849"/>
    </source>
</evidence>
<dbReference type="PANTHER" id="PTHR23355:SF9">
    <property type="entry name" value="DIS3-LIKE EXONUCLEASE 2"/>
    <property type="match status" value="1"/>
</dbReference>
<evidence type="ECO:0000256" key="3">
    <source>
        <dbReference type="ARBA" id="ARBA00022490"/>
    </source>
</evidence>
<dbReference type="InterPro" id="IPR003029">
    <property type="entry name" value="S1_domain"/>
</dbReference>
<accession>A0A428C6N5</accession>
<dbReference type="SMART" id="SM00955">
    <property type="entry name" value="RNB"/>
    <property type="match status" value="1"/>
</dbReference>
<keyword evidence="6 8" id="KW-0269">Exonuclease</keyword>
<gene>
    <name evidence="8 11" type="primary">rnr</name>
    <name evidence="11" type="ORF">D8857_00190</name>
</gene>
<keyword evidence="5 8" id="KW-0378">Hydrolase</keyword>
<dbReference type="EC" id="3.1.13.1" evidence="8"/>
<dbReference type="SMART" id="SM00316">
    <property type="entry name" value="S1"/>
    <property type="match status" value="1"/>
</dbReference>
<dbReference type="Pfam" id="PF17876">
    <property type="entry name" value="CSD2"/>
    <property type="match status" value="1"/>
</dbReference>
<evidence type="ECO:0000256" key="6">
    <source>
        <dbReference type="ARBA" id="ARBA00022839"/>
    </source>
</evidence>
<dbReference type="NCBIfam" id="TIGR02063">
    <property type="entry name" value="RNase_R"/>
    <property type="match status" value="1"/>
</dbReference>
<dbReference type="Pfam" id="PF00575">
    <property type="entry name" value="S1"/>
    <property type="match status" value="1"/>
</dbReference>
<dbReference type="GO" id="GO:0006402">
    <property type="term" value="P:mRNA catabolic process"/>
    <property type="evidence" value="ECO:0007669"/>
    <property type="project" value="TreeGrafter"/>
</dbReference>
<feature type="region of interest" description="Disordered" evidence="9">
    <location>
        <begin position="715"/>
        <end position="784"/>
    </location>
</feature>
<dbReference type="RefSeq" id="WP_125456900.1">
    <property type="nucleotide sequence ID" value="NZ_RJNP01000001.1"/>
</dbReference>
<evidence type="ECO:0000256" key="2">
    <source>
        <dbReference type="ARBA" id="ARBA00004496"/>
    </source>
</evidence>
<dbReference type="PROSITE" id="PS50126">
    <property type="entry name" value="S1"/>
    <property type="match status" value="1"/>
</dbReference>
<dbReference type="Pfam" id="PF00773">
    <property type="entry name" value="RNB"/>
    <property type="match status" value="1"/>
</dbReference>
<comment type="caution">
    <text evidence="11">The sequence shown here is derived from an EMBL/GenBank/DDBJ whole genome shotgun (WGS) entry which is preliminary data.</text>
</comment>
<evidence type="ECO:0000256" key="7">
    <source>
        <dbReference type="ARBA" id="ARBA00022884"/>
    </source>
</evidence>
<dbReference type="InterPro" id="IPR004476">
    <property type="entry name" value="RNase_II/RNase_R"/>
</dbReference>
<dbReference type="InterPro" id="IPR013223">
    <property type="entry name" value="RNase_B_OB_dom"/>
</dbReference>
<dbReference type="Pfam" id="PF08206">
    <property type="entry name" value="OB_RNB"/>
    <property type="match status" value="1"/>
</dbReference>
<dbReference type="CDD" id="cd04471">
    <property type="entry name" value="S1_RNase_R"/>
    <property type="match status" value="1"/>
</dbReference>
<dbReference type="GO" id="GO:0005829">
    <property type="term" value="C:cytosol"/>
    <property type="evidence" value="ECO:0007669"/>
    <property type="project" value="TreeGrafter"/>
</dbReference>
<evidence type="ECO:0000313" key="12">
    <source>
        <dbReference type="Proteomes" id="UP000269984"/>
    </source>
</evidence>
<evidence type="ECO:0000313" key="11">
    <source>
        <dbReference type="EMBL" id="RSI73633.1"/>
    </source>
</evidence>
<sequence>MKDKIKEYLQEKGRVTVNDLAQALGKDGSKDFRELIKTLSLMERKHQIRFEDDGSLCLDQKKKHESTLKGIFHAHKNGFGFVTLEGEEDDLFVGKNDVNYAIDGDTVEVVIKKVADRNKGTAAEAKIIDILEHSLTTVVGQIVLDQEKPKYAGYIRSKNQKISQPIYVKKPAIKLEGTEVLKVFIDKYPSKKHDFFVASVLDVVGHSTDAGIDVLEVLESMDIVSEFPEAVLKEAESVPEAPSQKDMEGRLDLRDEITFTIDGADAKDLDDAVHIKPLNNGNIELGVHIADVSYYVTEGSALDKEALNRATSVYVTDRVVPMLPERLSNGICSLNPQVDRLTQSAIMEIDKHGRVVHYTITQTVIKTSFRMTYSAVNDILAGDEEKRQEFKKIVPSIELMAKLHERLESMREKRGALNFDTSEAKILVDKKGKPVDIVLRQRGIAERMIESFMLIANETVAEHFSKLDLPFIYRIHEEPKAEKVQKFIDYASSFGLRIYGTASEISQEALQDIMRAVEGEPYADVLSMMLLRSMQQARYSEHNHGHYGLAANYYTHFTSPIRRYPDLLVHRMIRDYGRSKEIAEHFEQVIPEIATQSSNRERRAIEAEREVEAMKKAEYMEEYVGEEYDAVVSSIVKFGLFVELPNTVEGLIHITNLPEFYHFNERDLTLRGEKSGITFRVGQQIRIRVERADKMTGEIDFSYIPSEFDVIEKGLKQAGRKERGRGSSRRSDKKEDKRKSGRSNDKHKHSQKDKKKKGKKPFYKEVAKKGAKHGKGRGKGRRTK</sequence>
<organism evidence="11 12">
    <name type="scientific">Streptococcus oralis</name>
    <dbReference type="NCBI Taxonomy" id="1303"/>
    <lineage>
        <taxon>Bacteria</taxon>
        <taxon>Bacillati</taxon>
        <taxon>Bacillota</taxon>
        <taxon>Bacilli</taxon>
        <taxon>Lactobacillales</taxon>
        <taxon>Streptococcaceae</taxon>
        <taxon>Streptococcus</taxon>
    </lineage>
</organism>
<dbReference type="SUPFAM" id="SSF50249">
    <property type="entry name" value="Nucleic acid-binding proteins"/>
    <property type="match status" value="3"/>
</dbReference>
<proteinExistence type="inferred from homology"/>
<evidence type="ECO:0000256" key="5">
    <source>
        <dbReference type="ARBA" id="ARBA00022801"/>
    </source>
</evidence>
<dbReference type="AlphaFoldDB" id="A0A428C6N5"/>
<keyword evidence="3 8" id="KW-0963">Cytoplasm</keyword>